<gene>
    <name evidence="1" type="ORF">CYLTODRAFT_485206</name>
</gene>
<sequence>MQHFVRLGPTISRARTSPGSLRKGKQKALNIMDVVDEIPPEDLALESLGLNTEGIYGIKELLSAVSKPDPVKEFERHFAGAPLVLLENLYFTFCTVRQWRIARDGLESTKHSDEICRTLDIVAEEIQKLYLLCVAAEEFFPSLRPSASEMDLTLPHSSTSPPLMFPAIGYDTSSHILSLCGVVPVRSAAEADTFVKLCHQPLRDIRPGIFALIYCSPSPQPLKSLQSMTNLRYLTLGDLNVGDTTFPTDSLSSLNLEQLKLHHVYWRETIDLQRFLSSFRQIVCLIVQGPAPESSRAPMTDTKNRPKVRNLALWDCQIHADAVKSVVQETSRKLSLGPSRSVLDQREMADKLRFRPKSLPEGLRMLKQELARTGRMLMTAQAHTGRRRSQ</sequence>
<evidence type="ECO:0000313" key="2">
    <source>
        <dbReference type="Proteomes" id="UP000054007"/>
    </source>
</evidence>
<evidence type="ECO:0000313" key="1">
    <source>
        <dbReference type="EMBL" id="KIY73697.1"/>
    </source>
</evidence>
<reference evidence="1 2" key="1">
    <citation type="journal article" date="2015" name="Fungal Genet. Biol.">
        <title>Evolution of novel wood decay mechanisms in Agaricales revealed by the genome sequences of Fistulina hepatica and Cylindrobasidium torrendii.</title>
        <authorList>
            <person name="Floudas D."/>
            <person name="Held B.W."/>
            <person name="Riley R."/>
            <person name="Nagy L.G."/>
            <person name="Koehler G."/>
            <person name="Ransdell A.S."/>
            <person name="Younus H."/>
            <person name="Chow J."/>
            <person name="Chiniquy J."/>
            <person name="Lipzen A."/>
            <person name="Tritt A."/>
            <person name="Sun H."/>
            <person name="Haridas S."/>
            <person name="LaButti K."/>
            <person name="Ohm R.A."/>
            <person name="Kues U."/>
            <person name="Blanchette R.A."/>
            <person name="Grigoriev I.V."/>
            <person name="Minto R.E."/>
            <person name="Hibbett D.S."/>
        </authorList>
    </citation>
    <scope>NUCLEOTIDE SEQUENCE [LARGE SCALE GENOMIC DNA]</scope>
    <source>
        <strain evidence="1 2">FP15055 ss-10</strain>
    </source>
</reference>
<dbReference type="EMBL" id="KN880434">
    <property type="protein sequence ID" value="KIY73697.1"/>
    <property type="molecule type" value="Genomic_DNA"/>
</dbReference>
<proteinExistence type="predicted"/>
<keyword evidence="2" id="KW-1185">Reference proteome</keyword>
<accession>A0A0D7BTI2</accession>
<dbReference type="InterPro" id="IPR032675">
    <property type="entry name" value="LRR_dom_sf"/>
</dbReference>
<protein>
    <submittedName>
        <fullName evidence="1">Uncharacterized protein</fullName>
    </submittedName>
</protein>
<dbReference type="Proteomes" id="UP000054007">
    <property type="component" value="Unassembled WGS sequence"/>
</dbReference>
<organism evidence="1 2">
    <name type="scientific">Cylindrobasidium torrendii FP15055 ss-10</name>
    <dbReference type="NCBI Taxonomy" id="1314674"/>
    <lineage>
        <taxon>Eukaryota</taxon>
        <taxon>Fungi</taxon>
        <taxon>Dikarya</taxon>
        <taxon>Basidiomycota</taxon>
        <taxon>Agaricomycotina</taxon>
        <taxon>Agaricomycetes</taxon>
        <taxon>Agaricomycetidae</taxon>
        <taxon>Agaricales</taxon>
        <taxon>Marasmiineae</taxon>
        <taxon>Physalacriaceae</taxon>
        <taxon>Cylindrobasidium</taxon>
    </lineage>
</organism>
<dbReference type="Gene3D" id="3.80.10.10">
    <property type="entry name" value="Ribonuclease Inhibitor"/>
    <property type="match status" value="1"/>
</dbReference>
<dbReference type="SUPFAM" id="SSF52047">
    <property type="entry name" value="RNI-like"/>
    <property type="match status" value="1"/>
</dbReference>
<name>A0A0D7BTI2_9AGAR</name>
<dbReference type="AlphaFoldDB" id="A0A0D7BTI2"/>